<keyword evidence="4" id="KW-1185">Reference proteome</keyword>
<feature type="region of interest" description="Disordered" evidence="1">
    <location>
        <begin position="115"/>
        <end position="142"/>
    </location>
</feature>
<dbReference type="KEGG" id="ahb:bsdtb5_08750"/>
<sequence length="359" mass="39502">MKKKGGILSGFIVFLLVIVIFGGVGFLGYNIIFKGKMNMNMITNTTTDSTDSTNNTDSTNSNTMNMPNQNGNMEVTEDNNKTYIEDQISQLSKNKQLLNKAIDTIEASIKQMPIDSYQKDSNQQSKTKDINDKKALDSSTSNSTTVNIYAGDAIQQNQSNSGQTYDSDKMQSLHNGIYKASLGTQLLNQVAENIDKQIDQASINNASKTEYYITQYNATLQSKNLLSEAQNYINSAIELLNINPFVDANGLANDYQDMNDVHDSLSNYAEAVVELGQLNTDLINQTVQLANLAQDANSQSQMTSVNMSSGLLSNINISTIFIIILIICAVIFVISLFASVLKMFKSSKPAMDESGNYYD</sequence>
<organism evidence="3 4">
    <name type="scientific">Anaeromicropila herbilytica</name>
    <dbReference type="NCBI Taxonomy" id="2785025"/>
    <lineage>
        <taxon>Bacteria</taxon>
        <taxon>Bacillati</taxon>
        <taxon>Bacillota</taxon>
        <taxon>Clostridia</taxon>
        <taxon>Lachnospirales</taxon>
        <taxon>Lachnospiraceae</taxon>
        <taxon>Anaeromicropila</taxon>
    </lineage>
</organism>
<feature type="transmembrane region" description="Helical" evidence="2">
    <location>
        <begin position="7"/>
        <end position="32"/>
    </location>
</feature>
<evidence type="ECO:0000256" key="1">
    <source>
        <dbReference type="SAM" id="MobiDB-lite"/>
    </source>
</evidence>
<name>A0A7R7EIV9_9FIRM</name>
<evidence type="ECO:0000313" key="3">
    <source>
        <dbReference type="EMBL" id="BCN29580.1"/>
    </source>
</evidence>
<gene>
    <name evidence="3" type="ORF">bsdtb5_08750</name>
</gene>
<dbReference type="Proteomes" id="UP000595897">
    <property type="component" value="Chromosome"/>
</dbReference>
<dbReference type="AlphaFoldDB" id="A0A7R7EIV9"/>
<dbReference type="RefSeq" id="WP_271714849.1">
    <property type="nucleotide sequence ID" value="NZ_AP024169.1"/>
</dbReference>
<feature type="compositionally biased region" description="Basic and acidic residues" evidence="1">
    <location>
        <begin position="126"/>
        <end position="136"/>
    </location>
</feature>
<keyword evidence="2" id="KW-0812">Transmembrane</keyword>
<keyword evidence="2" id="KW-1133">Transmembrane helix</keyword>
<feature type="transmembrane region" description="Helical" evidence="2">
    <location>
        <begin position="317"/>
        <end position="341"/>
    </location>
</feature>
<evidence type="ECO:0000313" key="4">
    <source>
        <dbReference type="Proteomes" id="UP000595897"/>
    </source>
</evidence>
<dbReference type="EMBL" id="AP024169">
    <property type="protein sequence ID" value="BCN29580.1"/>
    <property type="molecule type" value="Genomic_DNA"/>
</dbReference>
<reference evidence="3 4" key="1">
    <citation type="submission" date="2020-11" db="EMBL/GenBank/DDBJ databases">
        <title>Draft genome sequencing of a Lachnospiraceae strain isolated from anoxic soil subjected to BSD treatment.</title>
        <authorList>
            <person name="Uek A."/>
            <person name="Tonouchi A."/>
        </authorList>
    </citation>
    <scope>NUCLEOTIDE SEQUENCE [LARGE SCALE GENOMIC DNA]</scope>
    <source>
        <strain evidence="3 4">TB5</strain>
    </source>
</reference>
<keyword evidence="2" id="KW-0472">Membrane</keyword>
<accession>A0A7R7EIV9</accession>
<proteinExistence type="predicted"/>
<protein>
    <submittedName>
        <fullName evidence="3">Uncharacterized protein</fullName>
    </submittedName>
</protein>
<feature type="region of interest" description="Disordered" evidence="1">
    <location>
        <begin position="45"/>
        <end position="71"/>
    </location>
</feature>
<evidence type="ECO:0000256" key="2">
    <source>
        <dbReference type="SAM" id="Phobius"/>
    </source>
</evidence>